<dbReference type="GO" id="GO:0000155">
    <property type="term" value="F:phosphorelay sensor kinase activity"/>
    <property type="evidence" value="ECO:0007669"/>
    <property type="project" value="InterPro"/>
</dbReference>
<name>A0A974WM80_9BACT</name>
<feature type="domain" description="PAS" evidence="11">
    <location>
        <begin position="160"/>
        <end position="230"/>
    </location>
</feature>
<organism evidence="13 14">
    <name type="scientific">Fulvivirga lutea</name>
    <dbReference type="NCBI Taxonomy" id="2810512"/>
    <lineage>
        <taxon>Bacteria</taxon>
        <taxon>Pseudomonadati</taxon>
        <taxon>Bacteroidota</taxon>
        <taxon>Cytophagia</taxon>
        <taxon>Cytophagales</taxon>
        <taxon>Fulvivirgaceae</taxon>
        <taxon>Fulvivirga</taxon>
    </lineage>
</organism>
<protein>
    <recommendedName>
        <fullName evidence="2">histidine kinase</fullName>
        <ecNumber evidence="2">2.7.13.3</ecNumber>
    </recommendedName>
</protein>
<evidence type="ECO:0000256" key="2">
    <source>
        <dbReference type="ARBA" id="ARBA00012438"/>
    </source>
</evidence>
<dbReference type="Pfam" id="PF00072">
    <property type="entry name" value="Response_reg"/>
    <property type="match status" value="1"/>
</dbReference>
<evidence type="ECO:0000259" key="11">
    <source>
        <dbReference type="PROSITE" id="PS50112"/>
    </source>
</evidence>
<dbReference type="CDD" id="cd16917">
    <property type="entry name" value="HATPase_UhpB-NarQ-NarX-like"/>
    <property type="match status" value="1"/>
</dbReference>
<dbReference type="InterPro" id="IPR011712">
    <property type="entry name" value="Sig_transdc_His_kin_sub3_dim/P"/>
</dbReference>
<dbReference type="SUPFAM" id="SSF55874">
    <property type="entry name" value="ATPase domain of HSP90 chaperone/DNA topoisomerase II/histidine kinase"/>
    <property type="match status" value="1"/>
</dbReference>
<dbReference type="PROSITE" id="PS50112">
    <property type="entry name" value="PAS"/>
    <property type="match status" value="1"/>
</dbReference>
<evidence type="ECO:0000256" key="6">
    <source>
        <dbReference type="ARBA" id="ARBA00022777"/>
    </source>
</evidence>
<evidence type="ECO:0000256" key="1">
    <source>
        <dbReference type="ARBA" id="ARBA00000085"/>
    </source>
</evidence>
<keyword evidence="3 9" id="KW-0597">Phosphoprotein</keyword>
<dbReference type="InterPro" id="IPR013656">
    <property type="entry name" value="PAS_4"/>
</dbReference>
<dbReference type="InterPro" id="IPR000014">
    <property type="entry name" value="PAS"/>
</dbReference>
<evidence type="ECO:0000313" key="13">
    <source>
        <dbReference type="EMBL" id="QSE98825.1"/>
    </source>
</evidence>
<feature type="domain" description="PAC" evidence="12">
    <location>
        <begin position="233"/>
        <end position="284"/>
    </location>
</feature>
<feature type="domain" description="Response regulatory" evidence="10">
    <location>
        <begin position="28"/>
        <end position="142"/>
    </location>
</feature>
<dbReference type="SMART" id="SM00091">
    <property type="entry name" value="PAS"/>
    <property type="match status" value="2"/>
</dbReference>
<proteinExistence type="predicted"/>
<dbReference type="InterPro" id="IPR050482">
    <property type="entry name" value="Sensor_HK_TwoCompSys"/>
</dbReference>
<dbReference type="InterPro" id="IPR011006">
    <property type="entry name" value="CheY-like_superfamily"/>
</dbReference>
<evidence type="ECO:0000259" key="10">
    <source>
        <dbReference type="PROSITE" id="PS50110"/>
    </source>
</evidence>
<dbReference type="InterPro" id="IPR003594">
    <property type="entry name" value="HATPase_dom"/>
</dbReference>
<keyword evidence="8" id="KW-0902">Two-component regulatory system</keyword>
<keyword evidence="14" id="KW-1185">Reference proteome</keyword>
<dbReference type="InterPro" id="IPR000700">
    <property type="entry name" value="PAS-assoc_C"/>
</dbReference>
<dbReference type="Pfam" id="PF07730">
    <property type="entry name" value="HisKA_3"/>
    <property type="match status" value="1"/>
</dbReference>
<keyword evidence="4" id="KW-0808">Transferase</keyword>
<dbReference type="Pfam" id="PF08448">
    <property type="entry name" value="PAS_4"/>
    <property type="match status" value="1"/>
</dbReference>
<reference evidence="13" key="1">
    <citation type="submission" date="2021-02" db="EMBL/GenBank/DDBJ databases">
        <title>Fulvivirga sp. S481 isolated from sea water.</title>
        <authorList>
            <person name="Bae S.S."/>
            <person name="Baek K."/>
        </authorList>
    </citation>
    <scope>NUCLEOTIDE SEQUENCE</scope>
    <source>
        <strain evidence="13">S481</strain>
    </source>
</reference>
<evidence type="ECO:0000256" key="8">
    <source>
        <dbReference type="ARBA" id="ARBA00023012"/>
    </source>
</evidence>
<evidence type="ECO:0000256" key="4">
    <source>
        <dbReference type="ARBA" id="ARBA00022679"/>
    </source>
</evidence>
<evidence type="ECO:0000313" key="14">
    <source>
        <dbReference type="Proteomes" id="UP000662783"/>
    </source>
</evidence>
<sequence>MKISKMEEGVMDLTVDRLDGFEERTQIKVLYLEDNSSDVDLLEIELSKTGNYLIKAIETKDELIKELKGEYDIFICDYCLVGFDGKEAVKIAQKIRPDIPPVILSGTVGEEEAVNILHSGAYDFILKQNLKRIHRVIDRVIQEATRRKQAQIYLKELEDKNALLNSILDSLDDLMFFKDTEAKYIRVNKAFVNYFNISEENIIGKTDRDLFCAEIYNKTEEAHEKVVKNAKSVRFHTEYMKSNGKFSILEIVKTPIVSNGKVIGWVGVSRDVTEKRLLEEMLRRNQLTLSQAEEISGAGSFELNDDLGVLRCSANLLKIFHINSEHDQISLSKLYNIVYEADRVLFMQQFQNAIKNKEALSLTHRIFIDNDIKYCKTSIRPDLTNNNGLYYGIVVNMTPERKQEDIISNIQESERKRISRELHDSIGPKLAAAMMYMDQLHIKEQDEKIAKVRTIVLDSVNEIRDISRSLSVKMVEDNGLENAIEDLFDHIPSEIEKEIKVEINEDEISPMIAAQVYRIVQEAINNMLKHSEASAFKFSMVQDQSILKLDIKDNGSGCNIHEANGKGNGIKNITHRVKRCHGIVRYSSDKGNGFSIEIKVPVK</sequence>
<gene>
    <name evidence="13" type="ORF">JR347_07025</name>
</gene>
<evidence type="ECO:0000256" key="3">
    <source>
        <dbReference type="ARBA" id="ARBA00022553"/>
    </source>
</evidence>
<dbReference type="InterPro" id="IPR036890">
    <property type="entry name" value="HATPase_C_sf"/>
</dbReference>
<dbReference type="Gene3D" id="3.40.50.2300">
    <property type="match status" value="1"/>
</dbReference>
<dbReference type="Gene3D" id="3.30.450.20">
    <property type="entry name" value="PAS domain"/>
    <property type="match status" value="2"/>
</dbReference>
<dbReference type="PROSITE" id="PS50110">
    <property type="entry name" value="RESPONSE_REGULATORY"/>
    <property type="match status" value="1"/>
</dbReference>
<dbReference type="InterPro" id="IPR001789">
    <property type="entry name" value="Sig_transdc_resp-reg_receiver"/>
</dbReference>
<dbReference type="PROSITE" id="PS50113">
    <property type="entry name" value="PAC"/>
    <property type="match status" value="1"/>
</dbReference>
<dbReference type="GO" id="GO:0005524">
    <property type="term" value="F:ATP binding"/>
    <property type="evidence" value="ECO:0007669"/>
    <property type="project" value="UniProtKB-KW"/>
</dbReference>
<keyword evidence="6" id="KW-0418">Kinase</keyword>
<feature type="modified residue" description="4-aspartylphosphate" evidence="9">
    <location>
        <position position="77"/>
    </location>
</feature>
<keyword evidence="7" id="KW-0067">ATP-binding</keyword>
<evidence type="ECO:0000256" key="7">
    <source>
        <dbReference type="ARBA" id="ARBA00022840"/>
    </source>
</evidence>
<evidence type="ECO:0000259" key="12">
    <source>
        <dbReference type="PROSITE" id="PS50113"/>
    </source>
</evidence>
<dbReference type="CDD" id="cd00130">
    <property type="entry name" value="PAS"/>
    <property type="match status" value="1"/>
</dbReference>
<dbReference type="NCBIfam" id="TIGR00229">
    <property type="entry name" value="sensory_box"/>
    <property type="match status" value="1"/>
</dbReference>
<dbReference type="Gene3D" id="1.20.5.1930">
    <property type="match status" value="1"/>
</dbReference>
<dbReference type="SUPFAM" id="SSF55785">
    <property type="entry name" value="PYP-like sensor domain (PAS domain)"/>
    <property type="match status" value="2"/>
</dbReference>
<dbReference type="Proteomes" id="UP000662783">
    <property type="component" value="Chromosome"/>
</dbReference>
<dbReference type="CDD" id="cd00156">
    <property type="entry name" value="REC"/>
    <property type="match status" value="1"/>
</dbReference>
<accession>A0A974WM80</accession>
<dbReference type="SUPFAM" id="SSF52172">
    <property type="entry name" value="CheY-like"/>
    <property type="match status" value="1"/>
</dbReference>
<dbReference type="RefSeq" id="WP_205723339.1">
    <property type="nucleotide sequence ID" value="NZ_CP070608.1"/>
</dbReference>
<evidence type="ECO:0000256" key="5">
    <source>
        <dbReference type="ARBA" id="ARBA00022741"/>
    </source>
</evidence>
<keyword evidence="5" id="KW-0547">Nucleotide-binding</keyword>
<dbReference type="Pfam" id="PF02518">
    <property type="entry name" value="HATPase_c"/>
    <property type="match status" value="1"/>
</dbReference>
<dbReference type="SMART" id="SM00448">
    <property type="entry name" value="REC"/>
    <property type="match status" value="1"/>
</dbReference>
<dbReference type="PANTHER" id="PTHR24421:SF10">
    <property type="entry name" value="NITRATE_NITRITE SENSOR PROTEIN NARQ"/>
    <property type="match status" value="1"/>
</dbReference>
<comment type="catalytic activity">
    <reaction evidence="1">
        <text>ATP + protein L-histidine = ADP + protein N-phospho-L-histidine.</text>
        <dbReference type="EC" id="2.7.13.3"/>
    </reaction>
</comment>
<dbReference type="KEGG" id="fuv:JR347_07025"/>
<dbReference type="GO" id="GO:0046983">
    <property type="term" value="F:protein dimerization activity"/>
    <property type="evidence" value="ECO:0007669"/>
    <property type="project" value="InterPro"/>
</dbReference>
<evidence type="ECO:0000256" key="9">
    <source>
        <dbReference type="PROSITE-ProRule" id="PRU00169"/>
    </source>
</evidence>
<dbReference type="PANTHER" id="PTHR24421">
    <property type="entry name" value="NITRATE/NITRITE SENSOR PROTEIN NARX-RELATED"/>
    <property type="match status" value="1"/>
</dbReference>
<dbReference type="EMBL" id="CP070608">
    <property type="protein sequence ID" value="QSE98825.1"/>
    <property type="molecule type" value="Genomic_DNA"/>
</dbReference>
<dbReference type="Gene3D" id="3.30.565.10">
    <property type="entry name" value="Histidine kinase-like ATPase, C-terminal domain"/>
    <property type="match status" value="1"/>
</dbReference>
<dbReference type="InterPro" id="IPR035965">
    <property type="entry name" value="PAS-like_dom_sf"/>
</dbReference>
<dbReference type="GO" id="GO:0016020">
    <property type="term" value="C:membrane"/>
    <property type="evidence" value="ECO:0007669"/>
    <property type="project" value="InterPro"/>
</dbReference>
<dbReference type="AlphaFoldDB" id="A0A974WM80"/>
<dbReference type="EC" id="2.7.13.3" evidence="2"/>